<evidence type="ECO:0000256" key="1">
    <source>
        <dbReference type="SAM" id="MobiDB-lite"/>
    </source>
</evidence>
<evidence type="ECO:0008006" key="4">
    <source>
        <dbReference type="Google" id="ProtNLM"/>
    </source>
</evidence>
<evidence type="ECO:0000313" key="3">
    <source>
        <dbReference type="Proteomes" id="UP001141327"/>
    </source>
</evidence>
<feature type="compositionally biased region" description="Basic residues" evidence="1">
    <location>
        <begin position="1"/>
        <end position="15"/>
    </location>
</feature>
<feature type="compositionally biased region" description="Basic residues" evidence="1">
    <location>
        <begin position="43"/>
        <end position="52"/>
    </location>
</feature>
<feature type="region of interest" description="Disordered" evidence="1">
    <location>
        <begin position="1"/>
        <end position="71"/>
    </location>
</feature>
<dbReference type="Gene3D" id="3.20.20.80">
    <property type="entry name" value="Glycosidases"/>
    <property type="match status" value="1"/>
</dbReference>
<organism evidence="2 3">
    <name type="scientific">Paratrimastix pyriformis</name>
    <dbReference type="NCBI Taxonomy" id="342808"/>
    <lineage>
        <taxon>Eukaryota</taxon>
        <taxon>Metamonada</taxon>
        <taxon>Preaxostyla</taxon>
        <taxon>Paratrimastigidae</taxon>
        <taxon>Paratrimastix</taxon>
    </lineage>
</organism>
<sequence length="259" mass="28620">MRSHPCQKKTKKKKSAIVNSPPTHPITYKKNKRLNSGRASLFQKKKERKKEKKATTPGPIDCSPECPRSSSARPARTSALLLLLLLLLSTESTAPPASRTQNPALHDDDDDNDRHMSDVPPPPPLRIYEILIDRFARLADAAHADEVAPPPPAVYGAAGSFYYGGCIAGISDGHLAHLHRLGFTHVLLTPFMLGDLGDWQSYHGYHIVDLGRLDPRLVAGWDGNGLRPDDATLEGIFGRFLDRLTRHRLHLILDVTPTT</sequence>
<evidence type="ECO:0000313" key="2">
    <source>
        <dbReference type="EMBL" id="KAJ4459841.1"/>
    </source>
</evidence>
<keyword evidence="3" id="KW-1185">Reference proteome</keyword>
<dbReference type="EMBL" id="JAPMOS010000017">
    <property type="protein sequence ID" value="KAJ4459841.1"/>
    <property type="molecule type" value="Genomic_DNA"/>
</dbReference>
<feature type="region of interest" description="Disordered" evidence="1">
    <location>
        <begin position="93"/>
        <end position="121"/>
    </location>
</feature>
<comment type="caution">
    <text evidence="2">The sequence shown here is derived from an EMBL/GenBank/DDBJ whole genome shotgun (WGS) entry which is preliminary data.</text>
</comment>
<dbReference type="Proteomes" id="UP001141327">
    <property type="component" value="Unassembled WGS sequence"/>
</dbReference>
<reference evidence="2" key="1">
    <citation type="journal article" date="2022" name="bioRxiv">
        <title>Genomics of Preaxostyla Flagellates Illuminates Evolutionary Transitions and the Path Towards Mitochondrial Loss.</title>
        <authorList>
            <person name="Novak L.V.F."/>
            <person name="Treitli S.C."/>
            <person name="Pyrih J."/>
            <person name="Halakuc P."/>
            <person name="Pipaliya S.V."/>
            <person name="Vacek V."/>
            <person name="Brzon O."/>
            <person name="Soukal P."/>
            <person name="Eme L."/>
            <person name="Dacks J.B."/>
            <person name="Karnkowska A."/>
            <person name="Elias M."/>
            <person name="Hampl V."/>
        </authorList>
    </citation>
    <scope>NUCLEOTIDE SEQUENCE</scope>
    <source>
        <strain evidence="2">RCP-MX</strain>
    </source>
</reference>
<gene>
    <name evidence="2" type="ORF">PAPYR_4249</name>
</gene>
<accession>A0ABQ8UP81</accession>
<dbReference type="InterPro" id="IPR017853">
    <property type="entry name" value="GH"/>
</dbReference>
<dbReference type="SUPFAM" id="SSF51445">
    <property type="entry name" value="(Trans)glycosidases"/>
    <property type="match status" value="1"/>
</dbReference>
<proteinExistence type="predicted"/>
<protein>
    <recommendedName>
        <fullName evidence="4">Glycosyl hydrolase family 13 catalytic domain-containing protein</fullName>
    </recommendedName>
</protein>
<name>A0ABQ8UP81_9EUKA</name>